<evidence type="ECO:0000256" key="1">
    <source>
        <dbReference type="SAM" id="Phobius"/>
    </source>
</evidence>
<keyword evidence="1" id="KW-1133">Transmembrane helix</keyword>
<accession>A0A1A9WLC1</accession>
<dbReference type="EnsemblMetazoa" id="GBRI023770-RA">
    <property type="protein sequence ID" value="GBRI023770-PA"/>
    <property type="gene ID" value="GBRI023770"/>
</dbReference>
<reference evidence="3" key="1">
    <citation type="submission" date="2014-03" db="EMBL/GenBank/DDBJ databases">
        <authorList>
            <person name="Aksoy S."/>
            <person name="Warren W."/>
            <person name="Wilson R.K."/>
        </authorList>
    </citation>
    <scope>NUCLEOTIDE SEQUENCE [LARGE SCALE GENOMIC DNA]</scope>
    <source>
        <strain evidence="3">IAEA</strain>
    </source>
</reference>
<dbReference type="AlphaFoldDB" id="A0A1A9WLC1"/>
<evidence type="ECO:0000313" key="3">
    <source>
        <dbReference type="Proteomes" id="UP000091820"/>
    </source>
</evidence>
<dbReference type="VEuPathDB" id="VectorBase:GBRI023770"/>
<evidence type="ECO:0000313" key="2">
    <source>
        <dbReference type="EnsemblMetazoa" id="GBRI023770-PA"/>
    </source>
</evidence>
<organism evidence="2 3">
    <name type="scientific">Glossina brevipalpis</name>
    <dbReference type="NCBI Taxonomy" id="37001"/>
    <lineage>
        <taxon>Eukaryota</taxon>
        <taxon>Metazoa</taxon>
        <taxon>Ecdysozoa</taxon>
        <taxon>Arthropoda</taxon>
        <taxon>Hexapoda</taxon>
        <taxon>Insecta</taxon>
        <taxon>Pterygota</taxon>
        <taxon>Neoptera</taxon>
        <taxon>Endopterygota</taxon>
        <taxon>Diptera</taxon>
        <taxon>Brachycera</taxon>
        <taxon>Muscomorpha</taxon>
        <taxon>Hippoboscoidea</taxon>
        <taxon>Glossinidae</taxon>
        <taxon>Glossina</taxon>
    </lineage>
</organism>
<proteinExistence type="predicted"/>
<sequence length="149" mass="16781">MAWLALAWLGLSRSSLNLTPYKSGSTCSASHKHRTNNAALTSEYEKKNSAVFFYYYMPLYVFFFASIFHLRKTFIFLLTASTAAATFAVVVLLAHKQIPLMAYCGDFNGHSMHKKEKNVQVVVFALSMKIVQNVENVTTGILVLFRNVI</sequence>
<keyword evidence="1" id="KW-0812">Transmembrane</keyword>
<feature type="transmembrane region" description="Helical" evidence="1">
    <location>
        <begin position="53"/>
        <end position="70"/>
    </location>
</feature>
<keyword evidence="1" id="KW-0472">Membrane</keyword>
<feature type="transmembrane region" description="Helical" evidence="1">
    <location>
        <begin position="75"/>
        <end position="94"/>
    </location>
</feature>
<protein>
    <submittedName>
        <fullName evidence="2">Uncharacterized protein</fullName>
    </submittedName>
</protein>
<reference evidence="2" key="2">
    <citation type="submission" date="2020-05" db="UniProtKB">
        <authorList>
            <consortium name="EnsemblMetazoa"/>
        </authorList>
    </citation>
    <scope>IDENTIFICATION</scope>
    <source>
        <strain evidence="2">IAEA</strain>
    </source>
</reference>
<name>A0A1A9WLC1_9MUSC</name>
<dbReference type="Proteomes" id="UP000091820">
    <property type="component" value="Unassembled WGS sequence"/>
</dbReference>
<keyword evidence="3" id="KW-1185">Reference proteome</keyword>